<keyword evidence="1" id="KW-0812">Transmembrane</keyword>
<accession>A0A8C2SL93</accession>
<organism evidence="2">
    <name type="scientific">Capra hircus</name>
    <name type="common">Goat</name>
    <dbReference type="NCBI Taxonomy" id="9925"/>
    <lineage>
        <taxon>Eukaryota</taxon>
        <taxon>Metazoa</taxon>
        <taxon>Chordata</taxon>
        <taxon>Craniata</taxon>
        <taxon>Vertebrata</taxon>
        <taxon>Euteleostomi</taxon>
        <taxon>Mammalia</taxon>
        <taxon>Eutheria</taxon>
        <taxon>Laurasiatheria</taxon>
        <taxon>Artiodactyla</taxon>
        <taxon>Ruminantia</taxon>
        <taxon>Pecora</taxon>
        <taxon>Bovidae</taxon>
        <taxon>Caprinae</taxon>
        <taxon>Capra</taxon>
    </lineage>
</organism>
<dbReference type="PANTHER" id="PTHR37333:SF1">
    <property type="entry name" value="LEUCINE-RICH SINGLE-PASS MEMBRANE PROTEIN 2"/>
    <property type="match status" value="1"/>
</dbReference>
<keyword evidence="1" id="KW-1133">Transmembrane helix</keyword>
<name>A0A8C2SL93_CAPHI</name>
<evidence type="ECO:0000313" key="2">
    <source>
        <dbReference type="Ensembl" id="ENSCHIP00010043960.1"/>
    </source>
</evidence>
<dbReference type="Ensembl" id="ENSCHIT00010060988.1">
    <property type="protein sequence ID" value="ENSCHIP00010043960.1"/>
    <property type="gene ID" value="ENSCHIG00010031891.1"/>
</dbReference>
<dbReference type="PANTHER" id="PTHR37333">
    <property type="entry name" value="LEUCINE-RICH SINGLE-PASS MEMBRANE PROTEIN 2"/>
    <property type="match status" value="1"/>
</dbReference>
<dbReference type="Pfam" id="PF15833">
    <property type="entry name" value="DUF4714"/>
    <property type="match status" value="1"/>
</dbReference>
<feature type="transmembrane region" description="Helical" evidence="1">
    <location>
        <begin position="219"/>
        <end position="241"/>
    </location>
</feature>
<sequence>MPADRTAVGACPTSARRRGLQRRRVEMWKAIAGAEAEVCLDGHQGPADGNGRAPRGVRCWRGALPGLHHQVGSLAWPCRSLRSFPWLGDAPLNIAPCAELTSIFSRCWEVARPSPGSQRSHRCLYLVLALGTLIGPPPAMSEETQEDTAELMRSRPPLAPNHAQEVRLHRVESISDLHNGDPLCPYLAEEGQPWGELLGVLPPSLCAQADCGPVHSRGAFLLLLALLVLTCLALAVLAVYLSGREGAGSQRECCRASPSACWRTRCEPRRRCCSNSG</sequence>
<reference evidence="2" key="1">
    <citation type="submission" date="2019-03" db="EMBL/GenBank/DDBJ databases">
        <title>Genome sequencing and reference-guided assembly of Black Bengal Goat (Capra hircus).</title>
        <authorList>
            <person name="Siddiki A.Z."/>
            <person name="Baten A."/>
            <person name="Billah M."/>
            <person name="Alam M.A.U."/>
            <person name="Shawrob K.S.M."/>
            <person name="Saha S."/>
            <person name="Chowdhury M."/>
            <person name="Rahman A.H."/>
            <person name="Stear M."/>
            <person name="Miah G."/>
            <person name="Das G.B."/>
            <person name="Hossain M.M."/>
            <person name="Kumkum M."/>
            <person name="Islam M.S."/>
            <person name="Mollah A.M."/>
            <person name="Ahsan A."/>
            <person name="Tusar F."/>
            <person name="Khan M.K.I."/>
        </authorList>
    </citation>
    <scope>NUCLEOTIDE SEQUENCE [LARGE SCALE GENOMIC DNA]</scope>
</reference>
<reference evidence="2" key="2">
    <citation type="submission" date="2025-08" db="UniProtKB">
        <authorList>
            <consortium name="Ensembl"/>
        </authorList>
    </citation>
    <scope>IDENTIFICATION</scope>
</reference>
<evidence type="ECO:0000256" key="1">
    <source>
        <dbReference type="SAM" id="Phobius"/>
    </source>
</evidence>
<dbReference type="AlphaFoldDB" id="A0A8C2SL93"/>
<protein>
    <submittedName>
        <fullName evidence="2">Uncharacterized protein</fullName>
    </submittedName>
</protein>
<dbReference type="InterPro" id="IPR031674">
    <property type="entry name" value="DUF4714"/>
</dbReference>
<keyword evidence="1" id="KW-0472">Membrane</keyword>
<proteinExistence type="predicted"/>